<dbReference type="EMBL" id="QMFY01000025">
    <property type="protein sequence ID" value="RAV97895.1"/>
    <property type="molecule type" value="Genomic_DNA"/>
</dbReference>
<comment type="caution">
    <text evidence="3">The sequence shown here is derived from an EMBL/GenBank/DDBJ whole genome shotgun (WGS) entry which is preliminary data.</text>
</comment>
<proteinExistence type="predicted"/>
<keyword evidence="4" id="KW-1185">Reference proteome</keyword>
<keyword evidence="1" id="KW-0812">Transmembrane</keyword>
<dbReference type="Pfam" id="PF17032">
    <property type="entry name" value="Zn_ribbon_15"/>
    <property type="match status" value="1"/>
</dbReference>
<gene>
    <name evidence="3" type="ORF">DQQ10_26430</name>
</gene>
<feature type="transmembrane region" description="Helical" evidence="1">
    <location>
        <begin position="88"/>
        <end position="106"/>
    </location>
</feature>
<feature type="domain" description="Zinc-ribbon 15" evidence="2">
    <location>
        <begin position="19"/>
        <end position="67"/>
    </location>
</feature>
<protein>
    <recommendedName>
        <fullName evidence="2">Zinc-ribbon 15 domain-containing protein</fullName>
    </recommendedName>
</protein>
<dbReference type="OrthoDB" id="766141at2"/>
<dbReference type="AlphaFoldDB" id="A0A364XWJ9"/>
<keyword evidence="1" id="KW-1133">Transmembrane helix</keyword>
<dbReference type="Proteomes" id="UP000251889">
    <property type="component" value="Unassembled WGS sequence"/>
</dbReference>
<name>A0A364XWJ9_9BACT</name>
<organism evidence="3 4">
    <name type="scientific">Pseudochryseolinea flava</name>
    <dbReference type="NCBI Taxonomy" id="2059302"/>
    <lineage>
        <taxon>Bacteria</taxon>
        <taxon>Pseudomonadati</taxon>
        <taxon>Bacteroidota</taxon>
        <taxon>Cytophagia</taxon>
        <taxon>Cytophagales</taxon>
        <taxon>Fulvivirgaceae</taxon>
        <taxon>Pseudochryseolinea</taxon>
    </lineage>
</organism>
<evidence type="ECO:0000256" key="1">
    <source>
        <dbReference type="SAM" id="Phobius"/>
    </source>
</evidence>
<dbReference type="InterPro" id="IPR031493">
    <property type="entry name" value="Zinc_ribbon_15"/>
</dbReference>
<reference evidence="3 4" key="1">
    <citation type="submission" date="2018-06" db="EMBL/GenBank/DDBJ databases">
        <title>Chryseolinea flavus sp. nov., a member of the phylum Bacteroidetes isolated from soil.</title>
        <authorList>
            <person name="Li Y."/>
            <person name="Wang J."/>
        </authorList>
    </citation>
    <scope>NUCLEOTIDE SEQUENCE [LARGE SCALE GENOMIC DNA]</scope>
    <source>
        <strain evidence="3 4">SDU1-6</strain>
    </source>
</reference>
<evidence type="ECO:0000313" key="3">
    <source>
        <dbReference type="EMBL" id="RAV97895.1"/>
    </source>
</evidence>
<dbReference type="RefSeq" id="WP_112749958.1">
    <property type="nucleotide sequence ID" value="NZ_QMFY01000025.1"/>
</dbReference>
<keyword evidence="1" id="KW-0472">Membrane</keyword>
<sequence>MIIYGKRASHLKSVVIPNVACPNCKAENTIVLGTFSQYVHIFWIPVFSIGRTGISQCSNCKQSFEGSQLPLDFRAAYNNLLKETRIPIFHFIGAALIGTAILYGMYSSGETAKREADYFANPQKGDNYAVKIEDGYYTTFKVDSVASDTLYVYWNNMAVDKVTGLYKIRKDENYATEREAVVRTYLSELKTSNKIHEIVR</sequence>
<evidence type="ECO:0000313" key="4">
    <source>
        <dbReference type="Proteomes" id="UP000251889"/>
    </source>
</evidence>
<accession>A0A364XWJ9</accession>
<evidence type="ECO:0000259" key="2">
    <source>
        <dbReference type="Pfam" id="PF17032"/>
    </source>
</evidence>